<dbReference type="PANTHER" id="PTHR30163">
    <property type="entry name" value="MEMBRANE-BOUND LYTIC MUREIN TRANSGLYCOSYLASE B"/>
    <property type="match status" value="1"/>
</dbReference>
<protein>
    <submittedName>
        <fullName evidence="3">Lytic transglycosylase domain-containing protein</fullName>
    </submittedName>
</protein>
<name>A0ABW6QPZ0_9NOCA</name>
<dbReference type="InterPro" id="IPR031304">
    <property type="entry name" value="SLT_2"/>
</dbReference>
<feature type="region of interest" description="Disordered" evidence="1">
    <location>
        <begin position="280"/>
        <end position="394"/>
    </location>
</feature>
<reference evidence="3 4" key="1">
    <citation type="submission" date="2024-10" db="EMBL/GenBank/DDBJ databases">
        <title>The Natural Products Discovery Center: Release of the First 8490 Sequenced Strains for Exploring Actinobacteria Biosynthetic Diversity.</title>
        <authorList>
            <person name="Kalkreuter E."/>
            <person name="Kautsar S.A."/>
            <person name="Yang D."/>
            <person name="Bader C.D."/>
            <person name="Teijaro C.N."/>
            <person name="Fluegel L."/>
            <person name="Davis C.M."/>
            <person name="Simpson J.R."/>
            <person name="Lauterbach L."/>
            <person name="Steele A.D."/>
            <person name="Gui C."/>
            <person name="Meng S."/>
            <person name="Li G."/>
            <person name="Viehrig K."/>
            <person name="Ye F."/>
            <person name="Su P."/>
            <person name="Kiefer A.F."/>
            <person name="Nichols A."/>
            <person name="Cepeda A.J."/>
            <person name="Yan W."/>
            <person name="Fan B."/>
            <person name="Jiang Y."/>
            <person name="Adhikari A."/>
            <person name="Zheng C.-J."/>
            <person name="Schuster L."/>
            <person name="Cowan T.M."/>
            <person name="Smanski M.J."/>
            <person name="Chevrette M.G."/>
            <person name="De Carvalho L.P.S."/>
            <person name="Shen B."/>
        </authorList>
    </citation>
    <scope>NUCLEOTIDE SEQUENCE [LARGE SCALE GENOMIC DNA]</scope>
    <source>
        <strain evidence="3 4">NPDC003040</strain>
    </source>
</reference>
<organism evidence="3 4">
    <name type="scientific">Nocardia suismassiliense</name>
    <dbReference type="NCBI Taxonomy" id="2077092"/>
    <lineage>
        <taxon>Bacteria</taxon>
        <taxon>Bacillati</taxon>
        <taxon>Actinomycetota</taxon>
        <taxon>Actinomycetes</taxon>
        <taxon>Mycobacteriales</taxon>
        <taxon>Nocardiaceae</taxon>
        <taxon>Nocardia</taxon>
    </lineage>
</organism>
<dbReference type="SUPFAM" id="SSF53955">
    <property type="entry name" value="Lysozyme-like"/>
    <property type="match status" value="1"/>
</dbReference>
<gene>
    <name evidence="3" type="ORF">ACFYV7_07835</name>
</gene>
<accession>A0ABW6QPZ0</accession>
<dbReference type="Proteomes" id="UP001601948">
    <property type="component" value="Unassembled WGS sequence"/>
</dbReference>
<dbReference type="Gene3D" id="1.10.530.10">
    <property type="match status" value="1"/>
</dbReference>
<evidence type="ECO:0000256" key="1">
    <source>
        <dbReference type="SAM" id="MobiDB-lite"/>
    </source>
</evidence>
<feature type="compositionally biased region" description="Low complexity" evidence="1">
    <location>
        <begin position="357"/>
        <end position="371"/>
    </location>
</feature>
<feature type="compositionally biased region" description="Pro residues" evidence="1">
    <location>
        <begin position="314"/>
        <end position="324"/>
    </location>
</feature>
<dbReference type="InterPro" id="IPR043426">
    <property type="entry name" value="MltB-like"/>
</dbReference>
<dbReference type="CDD" id="cd13399">
    <property type="entry name" value="Slt35-like"/>
    <property type="match status" value="1"/>
</dbReference>
<dbReference type="Pfam" id="PF13406">
    <property type="entry name" value="SLT_2"/>
    <property type="match status" value="1"/>
</dbReference>
<keyword evidence="4" id="KW-1185">Reference proteome</keyword>
<sequence length="394" mass="39568">MTPSDGSAPFAGRVPLQEISLPLIGGALGIPEVVLAAYRNAELALESSTPGCGLSWSLLAGIGRIESGHAGGGRTDAAGTTVTPIYGPALDGTLPGNEIIKAASGGYVRAMGPMQFLPGTWTQYAADGNGDGVADPNNVFDSALAAGKYLCSGGLNLRDQAQELRAVLRYNNSTAYAANVLSWAAAYRTGGAPTQVTISPDLIPPGSSIPAQGPNMTAATYTNAAPATTTPAAPQTSTTTPTPTEVMITIPGLPPIPCGIFCPPPPKPLNPCEPAVIPAPMPRPGEPAEPAIVPGAPGQTFGAGAAAPQDPTHPEQPPVVPVCTPPEAQQQAQAPQPQPQQAPAPEPRTAPTPDAPPTVTVEPAPPTAAATPTPPPGITLPFGIVIPLPPAPQG</sequence>
<comment type="caution">
    <text evidence="3">The sequence shown here is derived from an EMBL/GenBank/DDBJ whole genome shotgun (WGS) entry which is preliminary data.</text>
</comment>
<dbReference type="RefSeq" id="WP_387714977.1">
    <property type="nucleotide sequence ID" value="NZ_JBIAPI010000001.1"/>
</dbReference>
<evidence type="ECO:0000259" key="2">
    <source>
        <dbReference type="Pfam" id="PF13406"/>
    </source>
</evidence>
<feature type="domain" description="Transglycosylase SLT" evidence="2">
    <location>
        <begin position="103"/>
        <end position="154"/>
    </location>
</feature>
<feature type="compositionally biased region" description="Pro residues" evidence="1">
    <location>
        <begin position="336"/>
        <end position="356"/>
    </location>
</feature>
<evidence type="ECO:0000313" key="3">
    <source>
        <dbReference type="EMBL" id="MFF3222693.1"/>
    </source>
</evidence>
<dbReference type="EMBL" id="JBIAPI010000001">
    <property type="protein sequence ID" value="MFF3222693.1"/>
    <property type="molecule type" value="Genomic_DNA"/>
</dbReference>
<evidence type="ECO:0000313" key="4">
    <source>
        <dbReference type="Proteomes" id="UP001601948"/>
    </source>
</evidence>
<proteinExistence type="predicted"/>
<dbReference type="PANTHER" id="PTHR30163:SF8">
    <property type="entry name" value="LYTIC MUREIN TRANSGLYCOSYLASE"/>
    <property type="match status" value="1"/>
</dbReference>
<feature type="compositionally biased region" description="Low complexity" evidence="1">
    <location>
        <begin position="325"/>
        <end position="335"/>
    </location>
</feature>
<dbReference type="InterPro" id="IPR023346">
    <property type="entry name" value="Lysozyme-like_dom_sf"/>
</dbReference>